<sequence length="107" mass="12437">MRYPLNATCKVHSRNLQTLIGVQCNTKWQLIEPLTPQKKVALTQAQQRLMTYKELKLHEELIALSEIESILAKMSEPEREIAFCGVVCISFHIRLIDSWFEQSLFFA</sequence>
<protein>
    <submittedName>
        <fullName evidence="1">Uncharacterized protein</fullName>
    </submittedName>
</protein>
<name>A0A3S0MM44_9VIBR</name>
<organism evidence="1 2">
    <name type="scientific">Vibrio aquaticus</name>
    <dbReference type="NCBI Taxonomy" id="2496559"/>
    <lineage>
        <taxon>Bacteria</taxon>
        <taxon>Pseudomonadati</taxon>
        <taxon>Pseudomonadota</taxon>
        <taxon>Gammaproteobacteria</taxon>
        <taxon>Vibrionales</taxon>
        <taxon>Vibrionaceae</taxon>
        <taxon>Vibrio</taxon>
    </lineage>
</organism>
<dbReference type="OrthoDB" id="5900575at2"/>
<evidence type="ECO:0000313" key="1">
    <source>
        <dbReference type="EMBL" id="RTZ17737.1"/>
    </source>
</evidence>
<dbReference type="AlphaFoldDB" id="A0A3S0MM44"/>
<dbReference type="EMBL" id="RXZH01000001">
    <property type="protein sequence ID" value="RTZ17737.1"/>
    <property type="molecule type" value="Genomic_DNA"/>
</dbReference>
<gene>
    <name evidence="1" type="ORF">EJ063_02835</name>
</gene>
<reference evidence="1 2" key="1">
    <citation type="submission" date="2018-12" db="EMBL/GenBank/DDBJ databases">
        <title>Vibrio sp. isolated from China Sea.</title>
        <authorList>
            <person name="Li Y."/>
        </authorList>
    </citation>
    <scope>NUCLEOTIDE SEQUENCE [LARGE SCALE GENOMIC DNA]</scope>
    <source>
        <strain evidence="1 2">BEI207</strain>
    </source>
</reference>
<evidence type="ECO:0000313" key="2">
    <source>
        <dbReference type="Proteomes" id="UP000268973"/>
    </source>
</evidence>
<proteinExistence type="predicted"/>
<keyword evidence="2" id="KW-1185">Reference proteome</keyword>
<dbReference type="Proteomes" id="UP000268973">
    <property type="component" value="Unassembled WGS sequence"/>
</dbReference>
<comment type="caution">
    <text evidence="1">The sequence shown here is derived from an EMBL/GenBank/DDBJ whole genome shotgun (WGS) entry which is preliminary data.</text>
</comment>
<dbReference type="RefSeq" id="WP_126572488.1">
    <property type="nucleotide sequence ID" value="NZ_RXZH01000001.1"/>
</dbReference>
<accession>A0A3S0MM44</accession>